<evidence type="ECO:0000313" key="4">
    <source>
        <dbReference type="Proteomes" id="UP000001307"/>
    </source>
</evidence>
<dbReference type="OrthoDB" id="10248487at2759"/>
<dbReference type="PANTHER" id="PTHR21255:SF7">
    <property type="entry name" value="DYNEIN LIGHT CHAIN TCTEX-TYPE PROTEIN 2B"/>
    <property type="match status" value="1"/>
</dbReference>
<sequence length="318" mass="36508">MIEKNANNELGLIAEESSIPEIDESRENSVISELLIYHRPLVHFRPVSLPEKTRRLSRRFSKVLFGKTRRHTMAELVEDRTSRRASFIFDRESTQNAPAHPASFLGRNRSDSVTSGTTAADGRRGSLLFGVRRNSSVRALADSKFRSAVKNTIMKQRATVFPITRFRMVLKEFMMNRLTNDGRTFSGLPMTFYNPEYQERELYENTFKLNPDRKFNVANVKPLIAATVAKFAETSSYNHYNAQSRVGMMCDRVREELKQFGYARYRYIISGFIGEQGRHGLTIASRSLINDSYDRSFEISILTPKCITICTVHAIYTE</sequence>
<accession>E4XR90</accession>
<dbReference type="GO" id="GO:0007018">
    <property type="term" value="P:microtubule-based movement"/>
    <property type="evidence" value="ECO:0007669"/>
    <property type="project" value="TreeGrafter"/>
</dbReference>
<gene>
    <name evidence="3" type="ORF">GSOID_T00001667001</name>
</gene>
<evidence type="ECO:0000313" key="3">
    <source>
        <dbReference type="EMBL" id="CBY12306.1"/>
    </source>
</evidence>
<dbReference type="GO" id="GO:0005737">
    <property type="term" value="C:cytoplasm"/>
    <property type="evidence" value="ECO:0007669"/>
    <property type="project" value="TreeGrafter"/>
</dbReference>
<dbReference type="EMBL" id="FN653115">
    <property type="protein sequence ID" value="CBY12306.1"/>
    <property type="molecule type" value="Genomic_DNA"/>
</dbReference>
<dbReference type="Pfam" id="PF03645">
    <property type="entry name" value="Tctex-1"/>
    <property type="match status" value="1"/>
</dbReference>
<dbReference type="Gene3D" id="3.30.1140.40">
    <property type="entry name" value="Tctex-1"/>
    <property type="match status" value="1"/>
</dbReference>
<dbReference type="InParanoid" id="E4XR90"/>
<name>E4XR90_OIKDI</name>
<organism evidence="3">
    <name type="scientific">Oikopleura dioica</name>
    <name type="common">Tunicate</name>
    <dbReference type="NCBI Taxonomy" id="34765"/>
    <lineage>
        <taxon>Eukaryota</taxon>
        <taxon>Metazoa</taxon>
        <taxon>Chordata</taxon>
        <taxon>Tunicata</taxon>
        <taxon>Appendicularia</taxon>
        <taxon>Copelata</taxon>
        <taxon>Oikopleuridae</taxon>
        <taxon>Oikopleura</taxon>
    </lineage>
</organism>
<feature type="region of interest" description="Disordered" evidence="2">
    <location>
        <begin position="98"/>
        <end position="119"/>
    </location>
</feature>
<dbReference type="GO" id="GO:0005868">
    <property type="term" value="C:cytoplasmic dynein complex"/>
    <property type="evidence" value="ECO:0007669"/>
    <property type="project" value="TreeGrafter"/>
</dbReference>
<keyword evidence="4" id="KW-1185">Reference proteome</keyword>
<evidence type="ECO:0000256" key="1">
    <source>
        <dbReference type="ARBA" id="ARBA00005361"/>
    </source>
</evidence>
<proteinExistence type="inferred from homology"/>
<dbReference type="InterPro" id="IPR038586">
    <property type="entry name" value="Tctex-1-like_sf"/>
</dbReference>
<dbReference type="GO" id="GO:0045505">
    <property type="term" value="F:dynein intermediate chain binding"/>
    <property type="evidence" value="ECO:0007669"/>
    <property type="project" value="TreeGrafter"/>
</dbReference>
<reference evidence="3" key="1">
    <citation type="journal article" date="2010" name="Science">
        <title>Plasticity of animal genome architecture unmasked by rapid evolution of a pelagic tunicate.</title>
        <authorList>
            <person name="Denoeud F."/>
            <person name="Henriet S."/>
            <person name="Mungpakdee S."/>
            <person name="Aury J.M."/>
            <person name="Da Silva C."/>
            <person name="Brinkmann H."/>
            <person name="Mikhaleva J."/>
            <person name="Olsen L.C."/>
            <person name="Jubin C."/>
            <person name="Canestro C."/>
            <person name="Bouquet J.M."/>
            <person name="Danks G."/>
            <person name="Poulain J."/>
            <person name="Campsteijn C."/>
            <person name="Adamski M."/>
            <person name="Cross I."/>
            <person name="Yadetie F."/>
            <person name="Muffato M."/>
            <person name="Louis A."/>
            <person name="Butcher S."/>
            <person name="Tsagkogeorga G."/>
            <person name="Konrad A."/>
            <person name="Singh S."/>
            <person name="Jensen M.F."/>
            <person name="Cong E.H."/>
            <person name="Eikeseth-Otteraa H."/>
            <person name="Noel B."/>
            <person name="Anthouard V."/>
            <person name="Porcel B.M."/>
            <person name="Kachouri-Lafond R."/>
            <person name="Nishino A."/>
            <person name="Ugolini M."/>
            <person name="Chourrout P."/>
            <person name="Nishida H."/>
            <person name="Aasland R."/>
            <person name="Huzurbazar S."/>
            <person name="Westhof E."/>
            <person name="Delsuc F."/>
            <person name="Lehrach H."/>
            <person name="Reinhardt R."/>
            <person name="Weissenbach J."/>
            <person name="Roy S.W."/>
            <person name="Artiguenave F."/>
            <person name="Postlethwait J.H."/>
            <person name="Manak J.R."/>
            <person name="Thompson E.M."/>
            <person name="Jaillon O."/>
            <person name="Du Pasquier L."/>
            <person name="Boudinot P."/>
            <person name="Liberles D.A."/>
            <person name="Volff J.N."/>
            <person name="Philippe H."/>
            <person name="Lenhard B."/>
            <person name="Roest Crollius H."/>
            <person name="Wincker P."/>
            <person name="Chourrout D."/>
        </authorList>
    </citation>
    <scope>NUCLEOTIDE SEQUENCE [LARGE SCALE GENOMIC DNA]</scope>
</reference>
<dbReference type="CDD" id="cd21451">
    <property type="entry name" value="DLC-like_TCTEX1D"/>
    <property type="match status" value="1"/>
</dbReference>
<protein>
    <submittedName>
        <fullName evidence="3">Uncharacterized protein</fullName>
    </submittedName>
</protein>
<comment type="similarity">
    <text evidence="1">Belongs to the dynein light chain Tctex-type family.</text>
</comment>
<dbReference type="InterPro" id="IPR005334">
    <property type="entry name" value="Tctex-1-like"/>
</dbReference>
<evidence type="ECO:0000256" key="2">
    <source>
        <dbReference type="SAM" id="MobiDB-lite"/>
    </source>
</evidence>
<dbReference type="AlphaFoldDB" id="E4XR90"/>
<dbReference type="PANTHER" id="PTHR21255">
    <property type="entry name" value="T-COMPLEX-ASSOCIATED-TESTIS-EXPRESSED 1/ DYNEIN LIGHT CHAIN"/>
    <property type="match status" value="1"/>
</dbReference>
<dbReference type="Proteomes" id="UP000001307">
    <property type="component" value="Unassembled WGS sequence"/>
</dbReference>